<feature type="chain" id="PRO_5021225232" evidence="1">
    <location>
        <begin position="22"/>
        <end position="149"/>
    </location>
</feature>
<dbReference type="Proteomes" id="UP000499080">
    <property type="component" value="Unassembled WGS sequence"/>
</dbReference>
<dbReference type="EMBL" id="BGPR01007740">
    <property type="protein sequence ID" value="GBN29144.1"/>
    <property type="molecule type" value="Genomic_DNA"/>
</dbReference>
<name>A0A4Y2MS49_ARAVE</name>
<dbReference type="AlphaFoldDB" id="A0A4Y2MS49"/>
<keyword evidence="3" id="KW-1185">Reference proteome</keyword>
<keyword evidence="1" id="KW-0732">Signal</keyword>
<feature type="signal peptide" evidence="1">
    <location>
        <begin position="1"/>
        <end position="21"/>
    </location>
</feature>
<feature type="non-terminal residue" evidence="2">
    <location>
        <position position="149"/>
    </location>
</feature>
<gene>
    <name evidence="2" type="ORF">AVEN_275056_1</name>
</gene>
<reference evidence="2 3" key="1">
    <citation type="journal article" date="2019" name="Sci. Rep.">
        <title>Orb-weaving spider Araneus ventricosus genome elucidates the spidroin gene catalogue.</title>
        <authorList>
            <person name="Kono N."/>
            <person name="Nakamura H."/>
            <person name="Ohtoshi R."/>
            <person name="Moran D.A.P."/>
            <person name="Shinohara A."/>
            <person name="Yoshida Y."/>
            <person name="Fujiwara M."/>
            <person name="Mori M."/>
            <person name="Tomita M."/>
            <person name="Arakawa K."/>
        </authorList>
    </citation>
    <scope>NUCLEOTIDE SEQUENCE [LARGE SCALE GENOMIC DNA]</scope>
</reference>
<evidence type="ECO:0000256" key="1">
    <source>
        <dbReference type="SAM" id="SignalP"/>
    </source>
</evidence>
<organism evidence="2 3">
    <name type="scientific">Araneus ventricosus</name>
    <name type="common">Orbweaver spider</name>
    <name type="synonym">Epeira ventricosa</name>
    <dbReference type="NCBI Taxonomy" id="182803"/>
    <lineage>
        <taxon>Eukaryota</taxon>
        <taxon>Metazoa</taxon>
        <taxon>Ecdysozoa</taxon>
        <taxon>Arthropoda</taxon>
        <taxon>Chelicerata</taxon>
        <taxon>Arachnida</taxon>
        <taxon>Araneae</taxon>
        <taxon>Araneomorphae</taxon>
        <taxon>Entelegynae</taxon>
        <taxon>Araneoidea</taxon>
        <taxon>Araneidae</taxon>
        <taxon>Araneus</taxon>
    </lineage>
</organism>
<evidence type="ECO:0000313" key="3">
    <source>
        <dbReference type="Proteomes" id="UP000499080"/>
    </source>
</evidence>
<sequence>MFASFLIIVLLAAGSFGPTQALDYLDMAGDDSSVGDLDEESQLAWKCTWLVFCDMHRIMEAKTIVDAVDNRTVMFIADKVRALFPEIHVTNDQIFDTEFWEKRADEIACSFSDEDREKLRQIPIDEYASEVCDESREDREECDKLAAGT</sequence>
<comment type="caution">
    <text evidence="2">The sequence shown here is derived from an EMBL/GenBank/DDBJ whole genome shotgun (WGS) entry which is preliminary data.</text>
</comment>
<evidence type="ECO:0000313" key="2">
    <source>
        <dbReference type="EMBL" id="GBN29144.1"/>
    </source>
</evidence>
<dbReference type="OrthoDB" id="6430390at2759"/>
<accession>A0A4Y2MS49</accession>
<proteinExistence type="predicted"/>
<protein>
    <submittedName>
        <fullName evidence="2">Uncharacterized protein</fullName>
    </submittedName>
</protein>